<dbReference type="FunFam" id="3.90.1170.20:FF:000001">
    <property type="entry name" value="Nicotinate-nucleotide diphosphorylase (Carboxylating)"/>
    <property type="match status" value="1"/>
</dbReference>
<feature type="domain" description="Quinolinate phosphoribosyl transferase N-terminal" evidence="14">
    <location>
        <begin position="33"/>
        <end position="117"/>
    </location>
</feature>
<comment type="catalytic activity">
    <reaction evidence="10">
        <text>nicotinate beta-D-ribonucleotide + CO2 + diphosphate = quinolinate + 5-phospho-alpha-D-ribose 1-diphosphate + 2 H(+)</text>
        <dbReference type="Rhea" id="RHEA:12733"/>
        <dbReference type="ChEBI" id="CHEBI:15378"/>
        <dbReference type="ChEBI" id="CHEBI:16526"/>
        <dbReference type="ChEBI" id="CHEBI:29959"/>
        <dbReference type="ChEBI" id="CHEBI:33019"/>
        <dbReference type="ChEBI" id="CHEBI:57502"/>
        <dbReference type="ChEBI" id="CHEBI:58017"/>
        <dbReference type="EC" id="2.4.2.19"/>
    </reaction>
</comment>
<dbReference type="GO" id="GO:0009435">
    <property type="term" value="P:NAD+ biosynthetic process"/>
    <property type="evidence" value="ECO:0007669"/>
    <property type="project" value="UniProtKB-UniPathway"/>
</dbReference>
<keyword evidence="8 12" id="KW-0808">Transferase</keyword>
<evidence type="ECO:0000256" key="4">
    <source>
        <dbReference type="ARBA" id="ARBA00011218"/>
    </source>
</evidence>
<dbReference type="Gene3D" id="3.90.1170.20">
    <property type="entry name" value="Quinolinate phosphoribosyl transferase, N-terminal domain"/>
    <property type="match status" value="1"/>
</dbReference>
<dbReference type="InterPro" id="IPR013785">
    <property type="entry name" value="Aldolase_TIM"/>
</dbReference>
<comment type="pathway">
    <text evidence="2">Cofactor biosynthesis; NAD(+) biosynthesis; nicotinate D-ribonucleotide from quinolinate: step 1/1.</text>
</comment>
<evidence type="ECO:0000256" key="3">
    <source>
        <dbReference type="ARBA" id="ARBA00009400"/>
    </source>
</evidence>
<reference evidence="16" key="1">
    <citation type="submission" date="2015-02" db="EMBL/GenBank/DDBJ databases">
        <title>Description and complete genome sequence of the first cultured representative of the subdivision 5 of the Verrucomicrobia phylum.</title>
        <authorList>
            <person name="Spring S."/>
            <person name="Bunk B."/>
            <person name="Sproer C."/>
            <person name="Klenk H.-P."/>
        </authorList>
    </citation>
    <scope>NUCLEOTIDE SEQUENCE [LARGE SCALE GENOMIC DNA]</scope>
    <source>
        <strain evidence="16">L21-Fru-AB</strain>
    </source>
</reference>
<evidence type="ECO:0000256" key="6">
    <source>
        <dbReference type="ARBA" id="ARBA00022642"/>
    </source>
</evidence>
<accession>A0A0G3EH10</accession>
<dbReference type="Pfam" id="PF02749">
    <property type="entry name" value="QRPTase_N"/>
    <property type="match status" value="1"/>
</dbReference>
<evidence type="ECO:0000256" key="8">
    <source>
        <dbReference type="ARBA" id="ARBA00022679"/>
    </source>
</evidence>
<dbReference type="InterPro" id="IPR022412">
    <property type="entry name" value="Quinolinate_PRibosylTrfase_N"/>
</dbReference>
<evidence type="ECO:0000313" key="15">
    <source>
        <dbReference type="EMBL" id="AKJ64707.1"/>
    </source>
</evidence>
<dbReference type="InterPro" id="IPR027277">
    <property type="entry name" value="NadC/ModD"/>
</dbReference>
<dbReference type="PATRIC" id="fig|1609981.3.peg.1518"/>
<dbReference type="UniPathway" id="UPA00253">
    <property type="reaction ID" value="UER00331"/>
</dbReference>
<evidence type="ECO:0000259" key="13">
    <source>
        <dbReference type="Pfam" id="PF01729"/>
    </source>
</evidence>
<keyword evidence="16" id="KW-1185">Reference proteome</keyword>
<dbReference type="EC" id="2.4.2.19" evidence="5"/>
<dbReference type="EMBL" id="CP010904">
    <property type="protein sequence ID" value="AKJ64707.1"/>
    <property type="molecule type" value="Genomic_DNA"/>
</dbReference>
<evidence type="ECO:0000256" key="11">
    <source>
        <dbReference type="ARBA" id="ARBA00069173"/>
    </source>
</evidence>
<comment type="function">
    <text evidence="1">Involved in the catabolism of quinolinic acid (QA).</text>
</comment>
<evidence type="ECO:0000313" key="16">
    <source>
        <dbReference type="Proteomes" id="UP000035268"/>
    </source>
</evidence>
<dbReference type="KEGG" id="vbl:L21SP4_01461"/>
<dbReference type="CDD" id="cd01572">
    <property type="entry name" value="QPRTase"/>
    <property type="match status" value="1"/>
</dbReference>
<dbReference type="OrthoDB" id="9782546at2"/>
<protein>
    <recommendedName>
        <fullName evidence="11">Probable nicotinate-nucleotide pyrophosphorylase [carboxylating]</fullName>
        <ecNumber evidence="5">2.4.2.19</ecNumber>
    </recommendedName>
    <alternativeName>
        <fullName evidence="9">Quinolinate phosphoribosyltransferase [decarboxylating]</fullName>
    </alternativeName>
</protein>
<dbReference type="GO" id="GO:0004514">
    <property type="term" value="F:nicotinate-nucleotide diphosphorylase (carboxylating) activity"/>
    <property type="evidence" value="ECO:0007669"/>
    <property type="project" value="UniProtKB-EC"/>
</dbReference>
<dbReference type="NCBIfam" id="TIGR00078">
    <property type="entry name" value="nadC"/>
    <property type="match status" value="1"/>
</dbReference>
<evidence type="ECO:0000259" key="14">
    <source>
        <dbReference type="Pfam" id="PF02749"/>
    </source>
</evidence>
<comment type="similarity">
    <text evidence="3 12">Belongs to the NadC/ModD family.</text>
</comment>
<dbReference type="Proteomes" id="UP000035268">
    <property type="component" value="Chromosome"/>
</dbReference>
<dbReference type="InterPro" id="IPR036068">
    <property type="entry name" value="Nicotinate_pribotase-like_C"/>
</dbReference>
<dbReference type="InterPro" id="IPR002638">
    <property type="entry name" value="Quinolinate_PRibosylTrfase_C"/>
</dbReference>
<dbReference type="FunFam" id="3.20.20.70:FF:000030">
    <property type="entry name" value="Nicotinate-nucleotide pyrophosphorylase, carboxylating"/>
    <property type="match status" value="1"/>
</dbReference>
<dbReference type="Pfam" id="PF01729">
    <property type="entry name" value="QRPTase_C"/>
    <property type="match status" value="1"/>
</dbReference>
<keyword evidence="7 12" id="KW-0328">Glycosyltransferase</keyword>
<dbReference type="Gene3D" id="3.20.20.70">
    <property type="entry name" value="Aldolase class I"/>
    <property type="match status" value="1"/>
</dbReference>
<dbReference type="PIRSF" id="PIRSF006250">
    <property type="entry name" value="NadC_ModD"/>
    <property type="match status" value="1"/>
</dbReference>
<dbReference type="GO" id="GO:0005737">
    <property type="term" value="C:cytoplasm"/>
    <property type="evidence" value="ECO:0007669"/>
    <property type="project" value="TreeGrafter"/>
</dbReference>
<dbReference type="SUPFAM" id="SSF54675">
    <property type="entry name" value="Nicotinate/Quinolinate PRTase N-terminal domain-like"/>
    <property type="match status" value="1"/>
</dbReference>
<dbReference type="STRING" id="1307763.L21SP4_01461"/>
<name>A0A0G3EH10_9BACT</name>
<evidence type="ECO:0000256" key="12">
    <source>
        <dbReference type="PIRNR" id="PIRNR006250"/>
    </source>
</evidence>
<dbReference type="InterPro" id="IPR037128">
    <property type="entry name" value="Quinolinate_PRibosylTase_N_sf"/>
</dbReference>
<organism evidence="15 16">
    <name type="scientific">Kiritimatiella glycovorans</name>
    <dbReference type="NCBI Taxonomy" id="1307763"/>
    <lineage>
        <taxon>Bacteria</taxon>
        <taxon>Pseudomonadati</taxon>
        <taxon>Kiritimatiellota</taxon>
        <taxon>Kiritimatiellia</taxon>
        <taxon>Kiritimatiellales</taxon>
        <taxon>Kiritimatiellaceae</taxon>
        <taxon>Kiritimatiella</taxon>
    </lineage>
</organism>
<dbReference type="PANTHER" id="PTHR32179:SF3">
    <property type="entry name" value="NICOTINATE-NUCLEOTIDE PYROPHOSPHORYLASE [CARBOXYLATING]"/>
    <property type="match status" value="1"/>
</dbReference>
<dbReference type="RefSeq" id="WP_052882009.1">
    <property type="nucleotide sequence ID" value="NZ_CP010904.1"/>
</dbReference>
<feature type="domain" description="Quinolinate phosphoribosyl transferase C-terminal" evidence="13">
    <location>
        <begin position="120"/>
        <end position="289"/>
    </location>
</feature>
<comment type="subunit">
    <text evidence="4">Hexamer formed by 3 homodimers.</text>
</comment>
<evidence type="ECO:0000256" key="10">
    <source>
        <dbReference type="ARBA" id="ARBA00047445"/>
    </source>
</evidence>
<evidence type="ECO:0000256" key="2">
    <source>
        <dbReference type="ARBA" id="ARBA00004893"/>
    </source>
</evidence>
<keyword evidence="6" id="KW-0662">Pyridine nucleotide biosynthesis</keyword>
<dbReference type="GO" id="GO:0034213">
    <property type="term" value="P:quinolinate catabolic process"/>
    <property type="evidence" value="ECO:0007669"/>
    <property type="project" value="TreeGrafter"/>
</dbReference>
<evidence type="ECO:0000256" key="1">
    <source>
        <dbReference type="ARBA" id="ARBA00003237"/>
    </source>
</evidence>
<dbReference type="AlphaFoldDB" id="A0A0G3EH10"/>
<evidence type="ECO:0000256" key="9">
    <source>
        <dbReference type="ARBA" id="ARBA00033102"/>
    </source>
</evidence>
<evidence type="ECO:0000256" key="7">
    <source>
        <dbReference type="ARBA" id="ARBA00022676"/>
    </source>
</evidence>
<dbReference type="InterPro" id="IPR004393">
    <property type="entry name" value="NadC"/>
</dbReference>
<sequence length="293" mass="30975">MTTGGILQLSGIGEAEALIEAALREDLGPDRLDATTLALVRGDRTARARLVTRAPCTVAGGPVAAAVFECVDPDTRVRTLIEDGRQAGAGEAVLEIKGRAGSLLTAERTALNFIQRLTGVATVTRRFVDAVQGTQARILDTRKTTPGYRALEKYAVRCGGGANHRMGLFDAVLIKDNHLHYRASCGDTPVADAVRDARAAFPHLTIEVEVDTLDQLDEALTAEPDWVLLDNMDPGTLREAVRRCAGRCSTEASGTMTLDRVAEVAAAGVDAISVGALTHSATAVDLALDFAED</sequence>
<evidence type="ECO:0000256" key="5">
    <source>
        <dbReference type="ARBA" id="ARBA00011944"/>
    </source>
</evidence>
<dbReference type="PANTHER" id="PTHR32179">
    <property type="entry name" value="NICOTINATE-NUCLEOTIDE PYROPHOSPHORYLASE [CARBOXYLATING]"/>
    <property type="match status" value="1"/>
</dbReference>
<dbReference type="SUPFAM" id="SSF51690">
    <property type="entry name" value="Nicotinate/Quinolinate PRTase C-terminal domain-like"/>
    <property type="match status" value="1"/>
</dbReference>
<gene>
    <name evidence="15" type="primary">nadC</name>
    <name evidence="15" type="ORF">L21SP4_01461</name>
</gene>
<reference evidence="15 16" key="2">
    <citation type="journal article" date="2016" name="ISME J.">
        <title>Characterization of the first cultured representative of Verrucomicrobia subdivision 5 indicates the proposal of a novel phylum.</title>
        <authorList>
            <person name="Spring S."/>
            <person name="Bunk B."/>
            <person name="Sproer C."/>
            <person name="Schumann P."/>
            <person name="Rohde M."/>
            <person name="Tindall B.J."/>
            <person name="Klenk H.P."/>
        </authorList>
    </citation>
    <scope>NUCLEOTIDE SEQUENCE [LARGE SCALE GENOMIC DNA]</scope>
    <source>
        <strain evidence="15 16">L21-Fru-AB</strain>
    </source>
</reference>
<proteinExistence type="inferred from homology"/>